<feature type="compositionally biased region" description="Basic and acidic residues" evidence="1">
    <location>
        <begin position="57"/>
        <end position="69"/>
    </location>
</feature>
<evidence type="ECO:0000313" key="3">
    <source>
        <dbReference type="Proteomes" id="UP001500967"/>
    </source>
</evidence>
<reference evidence="2 3" key="1">
    <citation type="journal article" date="2019" name="Int. J. Syst. Evol. Microbiol.">
        <title>The Global Catalogue of Microorganisms (GCM) 10K type strain sequencing project: providing services to taxonomists for standard genome sequencing and annotation.</title>
        <authorList>
            <consortium name="The Broad Institute Genomics Platform"/>
            <consortium name="The Broad Institute Genome Sequencing Center for Infectious Disease"/>
            <person name="Wu L."/>
            <person name="Ma J."/>
        </authorList>
    </citation>
    <scope>NUCLEOTIDE SEQUENCE [LARGE SCALE GENOMIC DNA]</scope>
    <source>
        <strain evidence="2 3">JCM 10425</strain>
    </source>
</reference>
<protein>
    <submittedName>
        <fullName evidence="2">Uncharacterized protein</fullName>
    </submittedName>
</protein>
<proteinExistence type="predicted"/>
<dbReference type="EMBL" id="BAAAGX010000010">
    <property type="protein sequence ID" value="GAA0241939.1"/>
    <property type="molecule type" value="Genomic_DNA"/>
</dbReference>
<feature type="region of interest" description="Disordered" evidence="1">
    <location>
        <begin position="1"/>
        <end position="49"/>
    </location>
</feature>
<gene>
    <name evidence="2" type="ORF">GCM10009539_29170</name>
</gene>
<evidence type="ECO:0000256" key="1">
    <source>
        <dbReference type="SAM" id="MobiDB-lite"/>
    </source>
</evidence>
<name>A0ABN0U860_9ACTN</name>
<sequence>MVAPEASTQLAAGADPWAAVSSPAREPQPASTRTMDIPMAPVATSARSRLVMDIGENSDRGGRGRDAGSESRLTARHCSDISALFQLCSWRLGPRANTGKNRCERVSVFCHLNSAVAQS</sequence>
<dbReference type="Proteomes" id="UP001500967">
    <property type="component" value="Unassembled WGS sequence"/>
</dbReference>
<comment type="caution">
    <text evidence="2">The sequence shown here is derived from an EMBL/GenBank/DDBJ whole genome shotgun (WGS) entry which is preliminary data.</text>
</comment>
<evidence type="ECO:0000313" key="2">
    <source>
        <dbReference type="EMBL" id="GAA0241939.1"/>
    </source>
</evidence>
<keyword evidence="3" id="KW-1185">Reference proteome</keyword>
<feature type="region of interest" description="Disordered" evidence="1">
    <location>
        <begin position="54"/>
        <end position="73"/>
    </location>
</feature>
<accession>A0ABN0U860</accession>
<organism evidence="2 3">
    <name type="scientific">Cryptosporangium japonicum</name>
    <dbReference type="NCBI Taxonomy" id="80872"/>
    <lineage>
        <taxon>Bacteria</taxon>
        <taxon>Bacillati</taxon>
        <taxon>Actinomycetota</taxon>
        <taxon>Actinomycetes</taxon>
        <taxon>Cryptosporangiales</taxon>
        <taxon>Cryptosporangiaceae</taxon>
        <taxon>Cryptosporangium</taxon>
    </lineage>
</organism>
<feature type="compositionally biased region" description="Polar residues" evidence="1">
    <location>
        <begin position="1"/>
        <end position="10"/>
    </location>
</feature>